<name>A0ABT4J8Q5_9RHOB</name>
<comment type="caution">
    <text evidence="2">The sequence shown here is derived from an EMBL/GenBank/DDBJ whole genome shotgun (WGS) entry which is preliminary data.</text>
</comment>
<reference evidence="2" key="1">
    <citation type="submission" date="2022-12" db="EMBL/GenBank/DDBJ databases">
        <title>Paracoccus sp. EF6 isolated from a lake water.</title>
        <authorList>
            <person name="Liu H."/>
        </authorList>
    </citation>
    <scope>NUCLEOTIDE SEQUENCE</scope>
    <source>
        <strain evidence="2">EF6</strain>
    </source>
</reference>
<dbReference type="PROSITE" id="PS51346">
    <property type="entry name" value="PROKAR_ZN_DEPEND_PLPC_2"/>
    <property type="match status" value="1"/>
</dbReference>
<organism evidence="2 3">
    <name type="scientific">Paracoccus benzoatiresistens</name>
    <dbReference type="NCBI Taxonomy" id="2997341"/>
    <lineage>
        <taxon>Bacteria</taxon>
        <taxon>Pseudomonadati</taxon>
        <taxon>Pseudomonadota</taxon>
        <taxon>Alphaproteobacteria</taxon>
        <taxon>Rhodobacterales</taxon>
        <taxon>Paracoccaceae</taxon>
        <taxon>Paracoccus</taxon>
    </lineage>
</organism>
<evidence type="ECO:0000313" key="3">
    <source>
        <dbReference type="Proteomes" id="UP001149822"/>
    </source>
</evidence>
<dbReference type="EMBL" id="JAPTYD010000040">
    <property type="protein sequence ID" value="MCZ0963517.1"/>
    <property type="molecule type" value="Genomic_DNA"/>
</dbReference>
<dbReference type="InterPro" id="IPR001531">
    <property type="entry name" value="Zn_PLipaseC"/>
</dbReference>
<dbReference type="RefSeq" id="WP_268943607.1">
    <property type="nucleotide sequence ID" value="NZ_JAPTYD010000040.1"/>
</dbReference>
<keyword evidence="3" id="KW-1185">Reference proteome</keyword>
<sequence>MTEIRPDPKNFHEADYSDYASMLDGLADAIWKELNPTGKQMASDASRATPYIIFLWVNDLDDRDGFRVRAAKGDFEDDEDDELIERIDPDFYITSYDDEPPQQIRKDLDEIMAEHFIDEVDDDQREDNSRG</sequence>
<accession>A0ABT4J8Q5</accession>
<evidence type="ECO:0000259" key="1">
    <source>
        <dbReference type="PROSITE" id="PS51346"/>
    </source>
</evidence>
<evidence type="ECO:0000313" key="2">
    <source>
        <dbReference type="EMBL" id="MCZ0963517.1"/>
    </source>
</evidence>
<dbReference type="Proteomes" id="UP001149822">
    <property type="component" value="Unassembled WGS sequence"/>
</dbReference>
<protein>
    <recommendedName>
        <fullName evidence="1">Zn-dependent PLC domain-containing protein</fullName>
    </recommendedName>
</protein>
<feature type="domain" description="Zn-dependent PLC" evidence="1">
    <location>
        <begin position="1"/>
        <end position="67"/>
    </location>
</feature>
<proteinExistence type="predicted"/>
<gene>
    <name evidence="2" type="ORF">OU682_18085</name>
</gene>